<protein>
    <recommendedName>
        <fullName evidence="3">CCHC-type domain-containing protein</fullName>
    </recommendedName>
</protein>
<name>A0A8J2K1U6_9HEXA</name>
<dbReference type="GO" id="GO:0008270">
    <property type="term" value="F:zinc ion binding"/>
    <property type="evidence" value="ECO:0007669"/>
    <property type="project" value="UniProtKB-KW"/>
</dbReference>
<organism evidence="4 5">
    <name type="scientific">Allacma fusca</name>
    <dbReference type="NCBI Taxonomy" id="39272"/>
    <lineage>
        <taxon>Eukaryota</taxon>
        <taxon>Metazoa</taxon>
        <taxon>Ecdysozoa</taxon>
        <taxon>Arthropoda</taxon>
        <taxon>Hexapoda</taxon>
        <taxon>Collembola</taxon>
        <taxon>Symphypleona</taxon>
        <taxon>Sminthuridae</taxon>
        <taxon>Allacma</taxon>
    </lineage>
</organism>
<keyword evidence="5" id="KW-1185">Reference proteome</keyword>
<evidence type="ECO:0000313" key="5">
    <source>
        <dbReference type="Proteomes" id="UP000708208"/>
    </source>
</evidence>
<gene>
    <name evidence="4" type="ORF">AFUS01_LOCUS17108</name>
</gene>
<evidence type="ECO:0000256" key="1">
    <source>
        <dbReference type="PROSITE-ProRule" id="PRU00047"/>
    </source>
</evidence>
<proteinExistence type="predicted"/>
<evidence type="ECO:0000313" key="4">
    <source>
        <dbReference type="EMBL" id="CAG7728319.1"/>
    </source>
</evidence>
<feature type="non-terminal residue" evidence="4">
    <location>
        <position position="494"/>
    </location>
</feature>
<dbReference type="InterPro" id="IPR050951">
    <property type="entry name" value="Retrovirus_Pol_polyprotein"/>
</dbReference>
<dbReference type="PROSITE" id="PS50158">
    <property type="entry name" value="ZF_CCHC"/>
    <property type="match status" value="1"/>
</dbReference>
<sequence length="494" mass="56489">MSTITAAELEAILKRQETSFKEMLQTVLQNQPKTSASGNTLPSGVFITSFENFNEKSESFTHYKQRFENYATRKGLKIKEDDSDFAKLLLDSIGAKYFTMIASLASPKAVESLKYTELIELLDDYLAPARNVLVAQHQFLSKYQNENQSISEYVASLRSELHDCKFTSPCDCKVSISDIFLRAQFIRGLRDNYIREQLLQSSDEAFDSIIKKAIALEASKNDSKQISTNGPAPKPENVNKLQSNQHRSRSKSRYNQTNRQQQSGKPNNDYKDQKSSHRTPSKTRIRINYKELGIDGLCLRCGRNNHAVRDCTVEQAKLKCDLCNKTGHVSKVCITSLLRKHRSNNHTSVKNIQSQFEFDSHTYHIEEVYKCRDGGEDDRYFIYVNIENNPVMIEVDSGCRYTLIPRQLYNELNINRELEPTTVTLRAYTSDVFKPDGKVTVSASYNGNTMQEDIYIVPDQYAPVLGRNWIRGLKIKLEEIDEKNSLDITPDSIN</sequence>
<dbReference type="AlphaFoldDB" id="A0A8J2K1U6"/>
<dbReference type="GO" id="GO:0003676">
    <property type="term" value="F:nucleic acid binding"/>
    <property type="evidence" value="ECO:0007669"/>
    <property type="project" value="InterPro"/>
</dbReference>
<evidence type="ECO:0000256" key="2">
    <source>
        <dbReference type="SAM" id="MobiDB-lite"/>
    </source>
</evidence>
<accession>A0A8J2K1U6</accession>
<keyword evidence="1" id="KW-0863">Zinc-finger</keyword>
<reference evidence="4" key="1">
    <citation type="submission" date="2021-06" db="EMBL/GenBank/DDBJ databases">
        <authorList>
            <person name="Hodson N. C."/>
            <person name="Mongue J. A."/>
            <person name="Jaron S. K."/>
        </authorList>
    </citation>
    <scope>NUCLEOTIDE SEQUENCE</scope>
</reference>
<dbReference type="PANTHER" id="PTHR37984">
    <property type="entry name" value="PROTEIN CBG26694"/>
    <property type="match status" value="1"/>
</dbReference>
<feature type="region of interest" description="Disordered" evidence="2">
    <location>
        <begin position="220"/>
        <end position="285"/>
    </location>
</feature>
<evidence type="ECO:0000259" key="3">
    <source>
        <dbReference type="PROSITE" id="PS50158"/>
    </source>
</evidence>
<feature type="compositionally biased region" description="Basic residues" evidence="2">
    <location>
        <begin position="276"/>
        <end position="285"/>
    </location>
</feature>
<dbReference type="InterPro" id="IPR001878">
    <property type="entry name" value="Znf_CCHC"/>
</dbReference>
<keyword evidence="1" id="KW-0479">Metal-binding</keyword>
<comment type="caution">
    <text evidence="4">The sequence shown here is derived from an EMBL/GenBank/DDBJ whole genome shotgun (WGS) entry which is preliminary data.</text>
</comment>
<keyword evidence="1" id="KW-0862">Zinc</keyword>
<dbReference type="Proteomes" id="UP000708208">
    <property type="component" value="Unassembled WGS sequence"/>
</dbReference>
<feature type="compositionally biased region" description="Polar residues" evidence="2">
    <location>
        <begin position="253"/>
        <end position="266"/>
    </location>
</feature>
<feature type="domain" description="CCHC-type" evidence="3">
    <location>
        <begin position="298"/>
        <end position="311"/>
    </location>
</feature>
<dbReference type="SMART" id="SM00343">
    <property type="entry name" value="ZnF_C2HC"/>
    <property type="match status" value="2"/>
</dbReference>
<dbReference type="EMBL" id="CAJVCH010161790">
    <property type="protein sequence ID" value="CAG7728319.1"/>
    <property type="molecule type" value="Genomic_DNA"/>
</dbReference>
<dbReference type="OrthoDB" id="6619222at2759"/>
<dbReference type="PANTHER" id="PTHR37984:SF9">
    <property type="entry name" value="INTEGRASE CATALYTIC DOMAIN-CONTAINING PROTEIN"/>
    <property type="match status" value="1"/>
</dbReference>